<dbReference type="AlphaFoldDB" id="A0A2U9BN72"/>
<dbReference type="STRING" id="52904.ENSSMAP00000014272"/>
<accession>A0A2U9BN72</accession>
<keyword evidence="3" id="KW-1185">Reference proteome</keyword>
<reference evidence="2 3" key="1">
    <citation type="submission" date="2017-12" db="EMBL/GenBank/DDBJ databases">
        <title>Integrating genomic resources of turbot (Scophthalmus maximus) in depth evaluation of genetic and physical mapping variation across individuals.</title>
        <authorList>
            <person name="Martinez P."/>
        </authorList>
    </citation>
    <scope>NUCLEOTIDE SEQUENCE [LARGE SCALE GENOMIC DNA]</scope>
</reference>
<evidence type="ECO:0000256" key="1">
    <source>
        <dbReference type="SAM" id="MobiDB-lite"/>
    </source>
</evidence>
<organism evidence="2 3">
    <name type="scientific">Scophthalmus maximus</name>
    <name type="common">Turbot</name>
    <name type="synonym">Psetta maxima</name>
    <dbReference type="NCBI Taxonomy" id="52904"/>
    <lineage>
        <taxon>Eukaryota</taxon>
        <taxon>Metazoa</taxon>
        <taxon>Chordata</taxon>
        <taxon>Craniata</taxon>
        <taxon>Vertebrata</taxon>
        <taxon>Euteleostomi</taxon>
        <taxon>Actinopterygii</taxon>
        <taxon>Neopterygii</taxon>
        <taxon>Teleostei</taxon>
        <taxon>Neoteleostei</taxon>
        <taxon>Acanthomorphata</taxon>
        <taxon>Carangaria</taxon>
        <taxon>Pleuronectiformes</taxon>
        <taxon>Pleuronectoidei</taxon>
        <taxon>Scophthalmidae</taxon>
        <taxon>Scophthalmus</taxon>
    </lineage>
</organism>
<dbReference type="Proteomes" id="UP000246464">
    <property type="component" value="Chromosome 8"/>
</dbReference>
<protein>
    <submittedName>
        <fullName evidence="2">SCPP5</fullName>
    </submittedName>
</protein>
<gene>
    <name evidence="2" type="ORF">SMAX5B_011415</name>
</gene>
<name>A0A2U9BN72_SCOMX</name>
<dbReference type="EMBL" id="CP026250">
    <property type="protein sequence ID" value="AWP05558.1"/>
    <property type="molecule type" value="Genomic_DNA"/>
</dbReference>
<feature type="compositionally biased region" description="Polar residues" evidence="1">
    <location>
        <begin position="198"/>
        <end position="208"/>
    </location>
</feature>
<evidence type="ECO:0000313" key="2">
    <source>
        <dbReference type="EMBL" id="AWP05558.1"/>
    </source>
</evidence>
<evidence type="ECO:0000313" key="3">
    <source>
        <dbReference type="Proteomes" id="UP000246464"/>
    </source>
</evidence>
<sequence>MRSKPSEGVSYSRQCNQTESAITLKVDLTTASWHHIKAKETVWKIRLASPSASINFSGLGLSAKMQLAIIFICLAGTASAAPSAFHYLTHYTGPRQQVPPPQVQNPFAAPQPLPLAGMAGAYSVELIYPHSFPGVAGGSNAGQSYHGFIKYSIPQPPGRQSVEVYYPYDFSQQRIITNIPPMTNRPQALPFEYPPQNVPNIPQQTMNIPSFDANPLPSQDPLQSLQQDQPIQASQMPAKV</sequence>
<feature type="compositionally biased region" description="Low complexity" evidence="1">
    <location>
        <begin position="215"/>
        <end position="240"/>
    </location>
</feature>
<proteinExistence type="predicted"/>
<feature type="region of interest" description="Disordered" evidence="1">
    <location>
        <begin position="193"/>
        <end position="240"/>
    </location>
</feature>